<feature type="domain" description="Dynein heavy chain C-terminal" evidence="1">
    <location>
        <begin position="1"/>
        <end position="111"/>
    </location>
</feature>
<dbReference type="InterPro" id="IPR041228">
    <property type="entry name" value="Dynein_C"/>
</dbReference>
<comment type="caution">
    <text evidence="2">The sequence shown here is derived from an EMBL/GenBank/DDBJ whole genome shotgun (WGS) entry which is preliminary data.</text>
</comment>
<dbReference type="EMBL" id="JAHRIQ010098385">
    <property type="protein sequence ID" value="MEQ2253558.1"/>
    <property type="molecule type" value="Genomic_DNA"/>
</dbReference>
<dbReference type="InterPro" id="IPR026983">
    <property type="entry name" value="DHC"/>
</dbReference>
<sequence>MNIFLRQEIDRMQRVIALVRNTLMDLKLAIDGTIIMSENLRDALDCMYDARIPARWKKASWASSTLGFWFTELLERNRQFQAWIFEGRPNCFWMTGFFNPQGFLTAMRQVHMASGCPPIYPLPGRRPDGAQRERQAHIHNNTQTYRGWTMKLKHLSF</sequence>
<keyword evidence="3" id="KW-1185">Reference proteome</keyword>
<name>A0ABV0VB41_9TELE</name>
<dbReference type="Gene3D" id="1.20.1270.280">
    <property type="match status" value="1"/>
</dbReference>
<proteinExistence type="predicted"/>
<reference evidence="2 3" key="1">
    <citation type="submission" date="2021-06" db="EMBL/GenBank/DDBJ databases">
        <authorList>
            <person name="Palmer J.M."/>
        </authorList>
    </citation>
    <scope>NUCLEOTIDE SEQUENCE [LARGE SCALE GENOMIC DNA]</scope>
    <source>
        <strain evidence="3">if_2019</strain>
        <tissue evidence="2">Muscle</tissue>
    </source>
</reference>
<dbReference type="PANTHER" id="PTHR46961">
    <property type="entry name" value="DYNEIN HEAVY CHAIN 1, AXONEMAL-LIKE PROTEIN"/>
    <property type="match status" value="1"/>
</dbReference>
<accession>A0ABV0VB41</accession>
<evidence type="ECO:0000313" key="3">
    <source>
        <dbReference type="Proteomes" id="UP001482620"/>
    </source>
</evidence>
<organism evidence="2 3">
    <name type="scientific">Ilyodon furcidens</name>
    <name type="common">goldbreast splitfin</name>
    <dbReference type="NCBI Taxonomy" id="33524"/>
    <lineage>
        <taxon>Eukaryota</taxon>
        <taxon>Metazoa</taxon>
        <taxon>Chordata</taxon>
        <taxon>Craniata</taxon>
        <taxon>Vertebrata</taxon>
        <taxon>Euteleostomi</taxon>
        <taxon>Actinopterygii</taxon>
        <taxon>Neopterygii</taxon>
        <taxon>Teleostei</taxon>
        <taxon>Neoteleostei</taxon>
        <taxon>Acanthomorphata</taxon>
        <taxon>Ovalentaria</taxon>
        <taxon>Atherinomorphae</taxon>
        <taxon>Cyprinodontiformes</taxon>
        <taxon>Goodeidae</taxon>
        <taxon>Ilyodon</taxon>
    </lineage>
</organism>
<dbReference type="PANTHER" id="PTHR46961:SF18">
    <property type="entry name" value="DYNEIN AXONEMAL HEAVY CHAIN 5"/>
    <property type="match status" value="1"/>
</dbReference>
<dbReference type="Proteomes" id="UP001482620">
    <property type="component" value="Unassembled WGS sequence"/>
</dbReference>
<gene>
    <name evidence="2" type="primary">DNAH5_6</name>
    <name evidence="2" type="ORF">ILYODFUR_033458</name>
</gene>
<dbReference type="Pfam" id="PF18199">
    <property type="entry name" value="Dynein_C"/>
    <property type="match status" value="1"/>
</dbReference>
<evidence type="ECO:0000259" key="1">
    <source>
        <dbReference type="Pfam" id="PF18199"/>
    </source>
</evidence>
<protein>
    <submittedName>
        <fullName evidence="2">Dynein heavy chain 5, axonemal</fullName>
    </submittedName>
</protein>
<evidence type="ECO:0000313" key="2">
    <source>
        <dbReference type="EMBL" id="MEQ2253558.1"/>
    </source>
</evidence>